<evidence type="ECO:0000256" key="8">
    <source>
        <dbReference type="ARBA" id="ARBA00023136"/>
    </source>
</evidence>
<keyword evidence="6 11" id="KW-1133">Transmembrane helix</keyword>
<dbReference type="GO" id="GO:0005811">
    <property type="term" value="C:lipid droplet"/>
    <property type="evidence" value="ECO:0007669"/>
    <property type="project" value="TreeGrafter"/>
</dbReference>
<feature type="short sequence motif" description="GXSXG" evidence="10">
    <location>
        <begin position="377"/>
        <end position="381"/>
    </location>
</feature>
<keyword evidence="2" id="KW-0444">Lipid biosynthesis</keyword>
<accession>A0A812T5R6</accession>
<dbReference type="GO" id="GO:0004806">
    <property type="term" value="F:triacylglycerol lipase activity"/>
    <property type="evidence" value="ECO:0007669"/>
    <property type="project" value="TreeGrafter"/>
</dbReference>
<dbReference type="GO" id="GO:0055088">
    <property type="term" value="P:lipid homeostasis"/>
    <property type="evidence" value="ECO:0007669"/>
    <property type="project" value="TreeGrafter"/>
</dbReference>
<evidence type="ECO:0000313" key="13">
    <source>
        <dbReference type="EMBL" id="CAE7517705.1"/>
    </source>
</evidence>
<reference evidence="13" key="1">
    <citation type="submission" date="2021-02" db="EMBL/GenBank/DDBJ databases">
        <authorList>
            <person name="Dougan E. K."/>
            <person name="Rhodes N."/>
            <person name="Thang M."/>
            <person name="Chan C."/>
        </authorList>
    </citation>
    <scope>NUCLEOTIDE SEQUENCE</scope>
</reference>
<dbReference type="InterPro" id="IPR016035">
    <property type="entry name" value="Acyl_Trfase/lysoPLipase"/>
</dbReference>
<dbReference type="GO" id="GO:0016020">
    <property type="term" value="C:membrane"/>
    <property type="evidence" value="ECO:0007669"/>
    <property type="project" value="UniProtKB-SubCell"/>
</dbReference>
<comment type="caution">
    <text evidence="10">Lacks conserved residue(s) required for the propagation of feature annotation.</text>
</comment>
<feature type="active site" description="Nucleophile" evidence="10">
    <location>
        <position position="379"/>
    </location>
</feature>
<dbReference type="OrthoDB" id="434092at2759"/>
<gene>
    <name evidence="13" type="primary">PNPLA2</name>
    <name evidence="13" type="ORF">SNEC2469_LOCUS14802</name>
</gene>
<dbReference type="PROSITE" id="PS51635">
    <property type="entry name" value="PNPLA"/>
    <property type="match status" value="1"/>
</dbReference>
<evidence type="ECO:0000256" key="10">
    <source>
        <dbReference type="PROSITE-ProRule" id="PRU01161"/>
    </source>
</evidence>
<comment type="subcellular location">
    <subcellularLocation>
        <location evidence="1">Membrane</location>
        <topology evidence="1">Multi-pass membrane protein</topology>
    </subcellularLocation>
</comment>
<dbReference type="Proteomes" id="UP000601435">
    <property type="component" value="Unassembled WGS sequence"/>
</dbReference>
<keyword evidence="8 11" id="KW-0472">Membrane</keyword>
<keyword evidence="3" id="KW-0808">Transferase</keyword>
<proteinExistence type="predicted"/>
<evidence type="ECO:0000256" key="7">
    <source>
        <dbReference type="ARBA" id="ARBA00023098"/>
    </source>
</evidence>
<feature type="active site" description="Proton acceptor" evidence="10">
    <location>
        <position position="495"/>
    </location>
</feature>
<evidence type="ECO:0000313" key="14">
    <source>
        <dbReference type="Proteomes" id="UP000601435"/>
    </source>
</evidence>
<name>A0A812T5R6_9DINO</name>
<sequence length="567" mass="63608">MAPKGSAEPDFANLRRGKLTQVDVLNSAPPWRKLRPVPIVCTLLGAAFYTCYMVPGLAQFGSARWQIQVETGVLEPRAGGPFAEVSGSLALLLSLAYVSLTFVGLGRMAQRSLPVQTFIFECMAVHNATQCCYNLYCFVMLVLEGHAQGFQIWGNVPDTTARSHRLGWLMWLQYHCRQLQLVETGFMVLQKKFQGVSFLHVYLRVLNLWGWFIACHCGCGAEAFVPALVSSGCQTVVYGLYSSFSCTSSSPSRSDSRVSRATWVFRLQIAQYILCAGHSLAAAIWGHFPAKLAALHLFVIGNGLILYTEWHSEPLAASRLSRQSSDESPRRVTFSFDSCGWLFVYHFGVGFWLSDNLGLLRKPDEPHSMPEEVAFSGSSGGSLIACVLACGNNVRDVFDFIVEQQPLCKRNPVEMFPAVERALRKFQFEGAYLRLIGRMRVLLTRVMQHPPFVQGEVIDKFPDNETVIQTLCASCHVPLFAGLFPRRIFGRYYYDGLVWPDRLLVPWRGAPGDHVVRVSACAHPLADVKIDRVPYWWAVLPPEPRVLRGVFWCGYRDAARWFSTKPQ</sequence>
<dbReference type="GO" id="GO:0005737">
    <property type="term" value="C:cytoplasm"/>
    <property type="evidence" value="ECO:0007669"/>
    <property type="project" value="TreeGrafter"/>
</dbReference>
<dbReference type="GO" id="GO:0006633">
    <property type="term" value="P:fatty acid biosynthetic process"/>
    <property type="evidence" value="ECO:0007669"/>
    <property type="project" value="UniProtKB-KW"/>
</dbReference>
<feature type="transmembrane region" description="Helical" evidence="11">
    <location>
        <begin position="85"/>
        <end position="105"/>
    </location>
</feature>
<dbReference type="AlphaFoldDB" id="A0A812T5R6"/>
<evidence type="ECO:0000256" key="6">
    <source>
        <dbReference type="ARBA" id="ARBA00022989"/>
    </source>
</evidence>
<dbReference type="PANTHER" id="PTHR12406">
    <property type="entry name" value="CALCIUM-INDEPENDENT PHOSPHOLIPASE A2 IPLA2 -RELATED"/>
    <property type="match status" value="1"/>
</dbReference>
<dbReference type="Pfam" id="PF01734">
    <property type="entry name" value="Patatin"/>
    <property type="match status" value="1"/>
</dbReference>
<dbReference type="PANTHER" id="PTHR12406:SF7">
    <property type="entry name" value="PATATIN-LIKE PHOSPHOLIPASE DOMAIN-CONTAINING PROTEIN 4"/>
    <property type="match status" value="1"/>
</dbReference>
<feature type="non-terminal residue" evidence="13">
    <location>
        <position position="567"/>
    </location>
</feature>
<evidence type="ECO:0000256" key="11">
    <source>
        <dbReference type="SAM" id="Phobius"/>
    </source>
</evidence>
<dbReference type="GO" id="GO:0009922">
    <property type="term" value="F:fatty acid elongase activity"/>
    <property type="evidence" value="ECO:0007669"/>
    <property type="project" value="InterPro"/>
</dbReference>
<evidence type="ECO:0000256" key="4">
    <source>
        <dbReference type="ARBA" id="ARBA00022692"/>
    </source>
</evidence>
<dbReference type="SUPFAM" id="SSF52151">
    <property type="entry name" value="FabD/lysophospholipase-like"/>
    <property type="match status" value="1"/>
</dbReference>
<comment type="caution">
    <text evidence="13">The sequence shown here is derived from an EMBL/GenBank/DDBJ whole genome shotgun (WGS) entry which is preliminary data.</text>
</comment>
<evidence type="ECO:0000256" key="9">
    <source>
        <dbReference type="ARBA" id="ARBA00023160"/>
    </source>
</evidence>
<dbReference type="InterPro" id="IPR002076">
    <property type="entry name" value="ELO_fam"/>
</dbReference>
<evidence type="ECO:0000256" key="2">
    <source>
        <dbReference type="ARBA" id="ARBA00022516"/>
    </source>
</evidence>
<dbReference type="GO" id="GO:0019433">
    <property type="term" value="P:triglyceride catabolic process"/>
    <property type="evidence" value="ECO:0007669"/>
    <property type="project" value="TreeGrafter"/>
</dbReference>
<feature type="domain" description="PNPLA" evidence="12">
    <location>
        <begin position="334"/>
        <end position="508"/>
    </location>
</feature>
<keyword evidence="10" id="KW-0442">Lipid degradation</keyword>
<keyword evidence="7 10" id="KW-0443">Lipid metabolism</keyword>
<dbReference type="Pfam" id="PF01151">
    <property type="entry name" value="ELO"/>
    <property type="match status" value="1"/>
</dbReference>
<keyword evidence="4 11" id="KW-0812">Transmembrane</keyword>
<keyword evidence="10" id="KW-0378">Hydrolase</keyword>
<dbReference type="EMBL" id="CAJNJA010023865">
    <property type="protein sequence ID" value="CAE7517705.1"/>
    <property type="molecule type" value="Genomic_DNA"/>
</dbReference>
<keyword evidence="14" id="KW-1185">Reference proteome</keyword>
<protein>
    <submittedName>
        <fullName evidence="13">PNPLA2 protein</fullName>
    </submittedName>
</protein>
<evidence type="ECO:0000256" key="1">
    <source>
        <dbReference type="ARBA" id="ARBA00004141"/>
    </source>
</evidence>
<organism evidence="13 14">
    <name type="scientific">Symbiodinium necroappetens</name>
    <dbReference type="NCBI Taxonomy" id="1628268"/>
    <lineage>
        <taxon>Eukaryota</taxon>
        <taxon>Sar</taxon>
        <taxon>Alveolata</taxon>
        <taxon>Dinophyceae</taxon>
        <taxon>Suessiales</taxon>
        <taxon>Symbiodiniaceae</taxon>
        <taxon>Symbiodinium</taxon>
    </lineage>
</organism>
<evidence type="ECO:0000256" key="5">
    <source>
        <dbReference type="ARBA" id="ARBA00022832"/>
    </source>
</evidence>
<dbReference type="InterPro" id="IPR002641">
    <property type="entry name" value="PNPLA_dom"/>
</dbReference>
<feature type="transmembrane region" description="Helical" evidence="11">
    <location>
        <begin position="37"/>
        <end position="55"/>
    </location>
</feature>
<keyword evidence="5" id="KW-0276">Fatty acid metabolism</keyword>
<evidence type="ECO:0000256" key="3">
    <source>
        <dbReference type="ARBA" id="ARBA00022679"/>
    </source>
</evidence>
<dbReference type="InterPro" id="IPR033562">
    <property type="entry name" value="PLPL"/>
</dbReference>
<keyword evidence="9" id="KW-0275">Fatty acid biosynthesis</keyword>
<evidence type="ECO:0000259" key="12">
    <source>
        <dbReference type="PROSITE" id="PS51635"/>
    </source>
</evidence>